<feature type="transmembrane region" description="Helical" evidence="6">
    <location>
        <begin position="203"/>
        <end position="221"/>
    </location>
</feature>
<dbReference type="AlphaFoldDB" id="A0A1F6C4Z6"/>
<dbReference type="GO" id="GO:0016780">
    <property type="term" value="F:phosphotransferase activity, for other substituted phosphate groups"/>
    <property type="evidence" value="ECO:0007669"/>
    <property type="project" value="InterPro"/>
</dbReference>
<gene>
    <name evidence="7" type="ORF">A2841_00380</name>
</gene>
<feature type="transmembrane region" description="Helical" evidence="6">
    <location>
        <begin position="67"/>
        <end position="87"/>
    </location>
</feature>
<dbReference type="GO" id="GO:0071555">
    <property type="term" value="P:cell wall organization"/>
    <property type="evidence" value="ECO:0007669"/>
    <property type="project" value="TreeGrafter"/>
</dbReference>
<evidence type="ECO:0000256" key="1">
    <source>
        <dbReference type="ARBA" id="ARBA00004141"/>
    </source>
</evidence>
<feature type="transmembrane region" description="Helical" evidence="6">
    <location>
        <begin position="12"/>
        <end position="31"/>
    </location>
</feature>
<keyword evidence="4 6" id="KW-1133">Transmembrane helix</keyword>
<evidence type="ECO:0000256" key="2">
    <source>
        <dbReference type="ARBA" id="ARBA00022679"/>
    </source>
</evidence>
<feature type="transmembrane region" description="Helical" evidence="6">
    <location>
        <begin position="139"/>
        <end position="158"/>
    </location>
</feature>
<reference evidence="7 8" key="1">
    <citation type="journal article" date="2016" name="Nat. Commun.">
        <title>Thousands of microbial genomes shed light on interconnected biogeochemical processes in an aquifer system.</title>
        <authorList>
            <person name="Anantharaman K."/>
            <person name="Brown C.T."/>
            <person name="Hug L.A."/>
            <person name="Sharon I."/>
            <person name="Castelle C.J."/>
            <person name="Probst A.J."/>
            <person name="Thomas B.C."/>
            <person name="Singh A."/>
            <person name="Wilkins M.J."/>
            <person name="Karaoz U."/>
            <person name="Brodie E.L."/>
            <person name="Williams K.H."/>
            <person name="Hubbard S.S."/>
            <person name="Banfield J.F."/>
        </authorList>
    </citation>
    <scope>NUCLEOTIDE SEQUENCE [LARGE SCALE GENOMIC DNA]</scope>
</reference>
<proteinExistence type="predicted"/>
<feature type="transmembrane region" description="Helical" evidence="6">
    <location>
        <begin position="178"/>
        <end position="196"/>
    </location>
</feature>
<dbReference type="InterPro" id="IPR000715">
    <property type="entry name" value="Glycosyl_transferase_4"/>
</dbReference>
<evidence type="ECO:0008006" key="9">
    <source>
        <dbReference type="Google" id="ProtNLM"/>
    </source>
</evidence>
<accession>A0A1F6C4Z6</accession>
<dbReference type="PANTHER" id="PTHR22926:SF5">
    <property type="entry name" value="PHOSPHO-N-ACETYLMURAMOYL-PENTAPEPTIDE-TRANSFERASE HOMOLOG"/>
    <property type="match status" value="1"/>
</dbReference>
<dbReference type="Proteomes" id="UP000178249">
    <property type="component" value="Unassembled WGS sequence"/>
</dbReference>
<evidence type="ECO:0000256" key="4">
    <source>
        <dbReference type="ARBA" id="ARBA00022989"/>
    </source>
</evidence>
<comment type="caution">
    <text evidence="7">The sequence shown here is derived from an EMBL/GenBank/DDBJ whole genome shotgun (WGS) entry which is preliminary data.</text>
</comment>
<keyword evidence="5 6" id="KW-0472">Membrane</keyword>
<dbReference type="EMBL" id="MFKP01000020">
    <property type="protein sequence ID" value="OGG44148.1"/>
    <property type="molecule type" value="Genomic_DNA"/>
</dbReference>
<dbReference type="GO" id="GO:0044038">
    <property type="term" value="P:cell wall macromolecule biosynthetic process"/>
    <property type="evidence" value="ECO:0007669"/>
    <property type="project" value="TreeGrafter"/>
</dbReference>
<evidence type="ECO:0000256" key="6">
    <source>
        <dbReference type="SAM" id="Phobius"/>
    </source>
</evidence>
<feature type="transmembrane region" description="Helical" evidence="6">
    <location>
        <begin position="282"/>
        <end position="300"/>
    </location>
</feature>
<dbReference type="PANTHER" id="PTHR22926">
    <property type="entry name" value="PHOSPHO-N-ACETYLMURAMOYL-PENTAPEPTIDE-TRANSFERASE"/>
    <property type="match status" value="1"/>
</dbReference>
<organism evidence="7 8">
    <name type="scientific">Candidatus Kaiserbacteria bacterium RIFCSPHIGHO2_01_FULL_48_10</name>
    <dbReference type="NCBI Taxonomy" id="1798476"/>
    <lineage>
        <taxon>Bacteria</taxon>
        <taxon>Candidatus Kaiseribacteriota</taxon>
    </lineage>
</organism>
<comment type="subcellular location">
    <subcellularLocation>
        <location evidence="1">Membrane</location>
        <topology evidence="1">Multi-pass membrane protein</topology>
    </subcellularLocation>
</comment>
<evidence type="ECO:0000313" key="8">
    <source>
        <dbReference type="Proteomes" id="UP000178249"/>
    </source>
</evidence>
<dbReference type="Pfam" id="PF00953">
    <property type="entry name" value="Glycos_transf_4"/>
    <property type="match status" value="1"/>
</dbReference>
<name>A0A1F6C4Z6_9BACT</name>
<evidence type="ECO:0000313" key="7">
    <source>
        <dbReference type="EMBL" id="OGG44148.1"/>
    </source>
</evidence>
<sequence>MVVDLLKVFLPSITAFWIGIVLTPLLTHYLYHYKAWKKKNGKIALDGTEAIEFGKLRQDIETKTPRMGGIIIWASVLITTGVMWALAHILPSESALKFDFFSRNQTWIPLTTLFLGGIVGLVNDILDVTSESGERGIRLSTRLVFVSLLAFFIGWWFYDKLDVTALGIPFDGNLEIGWLIIPFFVLVTISLYASGVIDGIDGLSGGVFASIFTAYAFIAYNQQQIDLAAFCATVVGALLAFLWFNVPPARFWMTETGSMGLTITIAAVAFLTDTLGEGKGVLILPIVAFLLVITVASNVLQMISKKFFGKRLFRIAPLHHHFEAIGWPGYKVTMRYWILSIIFAILGVSIALAG</sequence>
<keyword evidence="2" id="KW-0808">Transferase</keyword>
<feature type="transmembrane region" description="Helical" evidence="6">
    <location>
        <begin position="227"/>
        <end position="246"/>
    </location>
</feature>
<evidence type="ECO:0000256" key="5">
    <source>
        <dbReference type="ARBA" id="ARBA00023136"/>
    </source>
</evidence>
<feature type="transmembrane region" description="Helical" evidence="6">
    <location>
        <begin position="336"/>
        <end position="353"/>
    </location>
</feature>
<dbReference type="GO" id="GO:0005886">
    <property type="term" value="C:plasma membrane"/>
    <property type="evidence" value="ECO:0007669"/>
    <property type="project" value="TreeGrafter"/>
</dbReference>
<feature type="transmembrane region" description="Helical" evidence="6">
    <location>
        <begin position="258"/>
        <end position="276"/>
    </location>
</feature>
<protein>
    <recommendedName>
        <fullName evidence="9">Phospho-N-acetylmuramoyl-pentapeptide-transferase</fullName>
    </recommendedName>
</protein>
<keyword evidence="3 6" id="KW-0812">Transmembrane</keyword>
<feature type="transmembrane region" description="Helical" evidence="6">
    <location>
        <begin position="107"/>
        <end position="127"/>
    </location>
</feature>
<evidence type="ECO:0000256" key="3">
    <source>
        <dbReference type="ARBA" id="ARBA00022692"/>
    </source>
</evidence>